<accession>A0A9W7X6J2</accession>
<evidence type="ECO:0000313" key="3">
    <source>
        <dbReference type="Proteomes" id="UP001059041"/>
    </source>
</evidence>
<organism evidence="2 3">
    <name type="scientific">Triplophysa rosa</name>
    <name type="common">Cave loach</name>
    <dbReference type="NCBI Taxonomy" id="992332"/>
    <lineage>
        <taxon>Eukaryota</taxon>
        <taxon>Metazoa</taxon>
        <taxon>Chordata</taxon>
        <taxon>Craniata</taxon>
        <taxon>Vertebrata</taxon>
        <taxon>Euteleostomi</taxon>
        <taxon>Actinopterygii</taxon>
        <taxon>Neopterygii</taxon>
        <taxon>Teleostei</taxon>
        <taxon>Ostariophysi</taxon>
        <taxon>Cypriniformes</taxon>
        <taxon>Nemacheilidae</taxon>
        <taxon>Triplophysa</taxon>
    </lineage>
</organism>
<feature type="compositionally biased region" description="Pro residues" evidence="1">
    <location>
        <begin position="507"/>
        <end position="523"/>
    </location>
</feature>
<feature type="region of interest" description="Disordered" evidence="1">
    <location>
        <begin position="45"/>
        <end position="574"/>
    </location>
</feature>
<feature type="compositionally biased region" description="Polar residues" evidence="1">
    <location>
        <begin position="308"/>
        <end position="326"/>
    </location>
</feature>
<proteinExistence type="predicted"/>
<reference evidence="2" key="1">
    <citation type="submission" date="2021-02" db="EMBL/GenBank/DDBJ databases">
        <title>Comparative genomics reveals that relaxation of natural selection precedes convergent phenotypic evolution of cavefish.</title>
        <authorList>
            <person name="Peng Z."/>
        </authorList>
    </citation>
    <scope>NUCLEOTIDE SEQUENCE</scope>
    <source>
        <tissue evidence="2">Muscle</tissue>
    </source>
</reference>
<name>A0A9W7X6J2_TRIRA</name>
<dbReference type="Proteomes" id="UP001059041">
    <property type="component" value="Linkage Group LG1"/>
</dbReference>
<feature type="compositionally biased region" description="Polar residues" evidence="1">
    <location>
        <begin position="535"/>
        <end position="574"/>
    </location>
</feature>
<feature type="compositionally biased region" description="Basic residues" evidence="1">
    <location>
        <begin position="670"/>
        <end position="681"/>
    </location>
</feature>
<comment type="caution">
    <text evidence="2">The sequence shown here is derived from an EMBL/GenBank/DDBJ whole genome shotgun (WGS) entry which is preliminary data.</text>
</comment>
<feature type="compositionally biased region" description="Low complexity" evidence="1">
    <location>
        <begin position="87"/>
        <end position="99"/>
    </location>
</feature>
<protein>
    <submittedName>
        <fullName evidence="2">Uncharacterized protein</fullName>
    </submittedName>
</protein>
<dbReference type="AlphaFoldDB" id="A0A9W7X6J2"/>
<evidence type="ECO:0000313" key="2">
    <source>
        <dbReference type="EMBL" id="KAI7814640.1"/>
    </source>
</evidence>
<feature type="region of interest" description="Disordered" evidence="1">
    <location>
        <begin position="621"/>
        <end position="681"/>
    </location>
</feature>
<gene>
    <name evidence="2" type="ORF">IRJ41_023067</name>
</gene>
<keyword evidence="3" id="KW-1185">Reference proteome</keyword>
<feature type="compositionally biased region" description="Polar residues" evidence="1">
    <location>
        <begin position="359"/>
        <end position="377"/>
    </location>
</feature>
<sequence>MTATAVLPSGASFDDFDDIQPITSWADIVEETEFDASEVVIPSWADLDAEVPEPSARVQRRVENPSSVRRVFSQKSDSRVWRKQAPSPSYSSVRSSQASEARKKFRRNNFGFPQEERMGGAKLSSKAPTTATPSPQHWRRSPPSGFINRPERPVQDASPPQRRSLPSGFINRPERPVRDASPPQHRSPPSGFIKRPERPVRDTSPSQFRSPPSGFFNRQESHVREASPSQHKSPRSGLLKKLRPSQALYSPPQRQGPATSSSENGVSPLQNTTPAKTVAQKREMGGQEIAVKPPITPTPAPEPERQGPATSSSENGVSPLQNTTPAKTVAQKREMGGQEIAVKPPITPTPAPEPERQGPATSSSENGVSPLQNTTPAKTVAQKQEMGGPEIAIKPPITPTPAPEPEHTTLPSRLFKKSFTEASPLRPKPYPPGFFKRLEPTDTAPPQNTSLPSDFIQKLRAALTKVPLLQHQDPSSSSSRVNGVSPQEGPVAQKREMGGPEIAVKPPITPTPAPEPDPKPYPPGFFKRLEPTDASPPQHQYPATRSSRNRVNPQDGENTTLAKTFPQRQGVRSSFRTECSLEDLCKMLDGLHLSEKPTLSLTPDSPKPLLRPANFVFKTRPTFGFSQHQTAGRETWKKPPAPPTSAAASEHLPAPHSNPKPSVLDDKKLQLIRKRPRLSSD</sequence>
<feature type="compositionally biased region" description="Polar residues" evidence="1">
    <location>
        <begin position="252"/>
        <end position="275"/>
    </location>
</feature>
<feature type="compositionally biased region" description="Basic residues" evidence="1">
    <location>
        <begin position="232"/>
        <end position="243"/>
    </location>
</feature>
<evidence type="ECO:0000256" key="1">
    <source>
        <dbReference type="SAM" id="MobiDB-lite"/>
    </source>
</evidence>
<dbReference type="EMBL" id="JAFHDT010000001">
    <property type="protein sequence ID" value="KAI7814640.1"/>
    <property type="molecule type" value="Genomic_DNA"/>
</dbReference>
<feature type="compositionally biased region" description="Polar residues" evidence="1">
    <location>
        <begin position="126"/>
        <end position="135"/>
    </location>
</feature>
<feature type="non-terminal residue" evidence="2">
    <location>
        <position position="681"/>
    </location>
</feature>